<dbReference type="EMBL" id="QTSX02002324">
    <property type="protein sequence ID" value="KAJ9076098.1"/>
    <property type="molecule type" value="Genomic_DNA"/>
</dbReference>
<accession>A0ACC2TNH9</accession>
<gene>
    <name evidence="1" type="ORF">DSO57_1029452</name>
</gene>
<reference evidence="1" key="1">
    <citation type="submission" date="2022-04" db="EMBL/GenBank/DDBJ databases">
        <title>Genome of the entomopathogenic fungus Entomophthora muscae.</title>
        <authorList>
            <person name="Elya C."/>
            <person name="Lovett B.R."/>
            <person name="Lee E."/>
            <person name="Macias A.M."/>
            <person name="Hajek A.E."/>
            <person name="De Bivort B.L."/>
            <person name="Kasson M.T."/>
            <person name="De Fine Licht H.H."/>
            <person name="Stajich J.E."/>
        </authorList>
    </citation>
    <scope>NUCLEOTIDE SEQUENCE</scope>
    <source>
        <strain evidence="1">Berkeley</strain>
    </source>
</reference>
<evidence type="ECO:0000313" key="1">
    <source>
        <dbReference type="EMBL" id="KAJ9076098.1"/>
    </source>
</evidence>
<dbReference type="Proteomes" id="UP001165960">
    <property type="component" value="Unassembled WGS sequence"/>
</dbReference>
<organism evidence="1 2">
    <name type="scientific">Entomophthora muscae</name>
    <dbReference type="NCBI Taxonomy" id="34485"/>
    <lineage>
        <taxon>Eukaryota</taxon>
        <taxon>Fungi</taxon>
        <taxon>Fungi incertae sedis</taxon>
        <taxon>Zoopagomycota</taxon>
        <taxon>Entomophthoromycotina</taxon>
        <taxon>Entomophthoromycetes</taxon>
        <taxon>Entomophthorales</taxon>
        <taxon>Entomophthoraceae</taxon>
        <taxon>Entomophthora</taxon>
    </lineage>
</organism>
<keyword evidence="2" id="KW-1185">Reference proteome</keyword>
<protein>
    <submittedName>
        <fullName evidence="1">Uncharacterized protein</fullName>
    </submittedName>
</protein>
<evidence type="ECO:0000313" key="2">
    <source>
        <dbReference type="Proteomes" id="UP001165960"/>
    </source>
</evidence>
<name>A0ACC2TNH9_9FUNG</name>
<sequence>MTLPHTPRPNHPQESVATDQSTSTQVFGVMYITFTGLIDSIVPTSGPWAVLGKSLSYIVKLAPFLWWALPDGPAGCPPASSQEPPQVGSLTLDFAMNSLASSLEFNFNFEVAVSTNFCKFVL</sequence>
<proteinExistence type="predicted"/>
<comment type="caution">
    <text evidence="1">The sequence shown here is derived from an EMBL/GenBank/DDBJ whole genome shotgun (WGS) entry which is preliminary data.</text>
</comment>